<name>B4M8I1_DROVI</name>
<dbReference type="HOGENOM" id="CLU_1195933_0_0_1"/>
<dbReference type="Proteomes" id="UP000008792">
    <property type="component" value="Unassembled WGS sequence"/>
</dbReference>
<dbReference type="FunCoup" id="B4M8I1">
    <property type="interactions" value="1"/>
</dbReference>
<organism evidence="1 2">
    <name type="scientific">Drosophila virilis</name>
    <name type="common">Fruit fly</name>
    <dbReference type="NCBI Taxonomy" id="7244"/>
    <lineage>
        <taxon>Eukaryota</taxon>
        <taxon>Metazoa</taxon>
        <taxon>Ecdysozoa</taxon>
        <taxon>Arthropoda</taxon>
        <taxon>Hexapoda</taxon>
        <taxon>Insecta</taxon>
        <taxon>Pterygota</taxon>
        <taxon>Neoptera</taxon>
        <taxon>Endopterygota</taxon>
        <taxon>Diptera</taxon>
        <taxon>Brachycera</taxon>
        <taxon>Muscomorpha</taxon>
        <taxon>Ephydroidea</taxon>
        <taxon>Drosophilidae</taxon>
        <taxon>Drosophila</taxon>
    </lineage>
</organism>
<dbReference type="InParanoid" id="B4M8I1"/>
<gene>
    <name evidence="1" type="primary">Dvir\GJ18126</name>
    <name evidence="1" type="ORF">Dvir_GJ18126</name>
</gene>
<reference evidence="1 2" key="1">
    <citation type="journal article" date="2007" name="Nature">
        <title>Evolution of genes and genomes on the Drosophila phylogeny.</title>
        <authorList>
            <consortium name="Drosophila 12 Genomes Consortium"/>
            <person name="Clark A.G."/>
            <person name="Eisen M.B."/>
            <person name="Smith D.R."/>
            <person name="Bergman C.M."/>
            <person name="Oliver B."/>
            <person name="Markow T.A."/>
            <person name="Kaufman T.C."/>
            <person name="Kellis M."/>
            <person name="Gelbart W."/>
            <person name="Iyer V.N."/>
            <person name="Pollard D.A."/>
            <person name="Sackton T.B."/>
            <person name="Larracuente A.M."/>
            <person name="Singh N.D."/>
            <person name="Abad J.P."/>
            <person name="Abt D.N."/>
            <person name="Adryan B."/>
            <person name="Aguade M."/>
            <person name="Akashi H."/>
            <person name="Anderson W.W."/>
            <person name="Aquadro C.F."/>
            <person name="Ardell D.H."/>
            <person name="Arguello R."/>
            <person name="Artieri C.G."/>
            <person name="Barbash D.A."/>
            <person name="Barker D."/>
            <person name="Barsanti P."/>
            <person name="Batterham P."/>
            <person name="Batzoglou S."/>
            <person name="Begun D."/>
            <person name="Bhutkar A."/>
            <person name="Blanco E."/>
            <person name="Bosak S.A."/>
            <person name="Bradley R.K."/>
            <person name="Brand A.D."/>
            <person name="Brent M.R."/>
            <person name="Brooks A.N."/>
            <person name="Brown R.H."/>
            <person name="Butlin R.K."/>
            <person name="Caggese C."/>
            <person name="Calvi B.R."/>
            <person name="Bernardo de Carvalho A."/>
            <person name="Caspi A."/>
            <person name="Castrezana S."/>
            <person name="Celniker S.E."/>
            <person name="Chang J.L."/>
            <person name="Chapple C."/>
            <person name="Chatterji S."/>
            <person name="Chinwalla A."/>
            <person name="Civetta A."/>
            <person name="Clifton S.W."/>
            <person name="Comeron J.M."/>
            <person name="Costello J.C."/>
            <person name="Coyne J.A."/>
            <person name="Daub J."/>
            <person name="David R.G."/>
            <person name="Delcher A.L."/>
            <person name="Delehaunty K."/>
            <person name="Do C.B."/>
            <person name="Ebling H."/>
            <person name="Edwards K."/>
            <person name="Eickbush T."/>
            <person name="Evans J.D."/>
            <person name="Filipski A."/>
            <person name="Findeiss S."/>
            <person name="Freyhult E."/>
            <person name="Fulton L."/>
            <person name="Fulton R."/>
            <person name="Garcia A.C."/>
            <person name="Gardiner A."/>
            <person name="Garfield D.A."/>
            <person name="Garvin B.E."/>
            <person name="Gibson G."/>
            <person name="Gilbert D."/>
            <person name="Gnerre S."/>
            <person name="Godfrey J."/>
            <person name="Good R."/>
            <person name="Gotea V."/>
            <person name="Gravely B."/>
            <person name="Greenberg A.J."/>
            <person name="Griffiths-Jones S."/>
            <person name="Gross S."/>
            <person name="Guigo R."/>
            <person name="Gustafson E.A."/>
            <person name="Haerty W."/>
            <person name="Hahn M.W."/>
            <person name="Halligan D.L."/>
            <person name="Halpern A.L."/>
            <person name="Halter G.M."/>
            <person name="Han M.V."/>
            <person name="Heger A."/>
            <person name="Hillier L."/>
            <person name="Hinrichs A.S."/>
            <person name="Holmes I."/>
            <person name="Hoskins R.A."/>
            <person name="Hubisz M.J."/>
            <person name="Hultmark D."/>
            <person name="Huntley M.A."/>
            <person name="Jaffe D.B."/>
            <person name="Jagadeeshan S."/>
            <person name="Jeck W.R."/>
            <person name="Johnson J."/>
            <person name="Jones C.D."/>
            <person name="Jordan W.C."/>
            <person name="Karpen G.H."/>
            <person name="Kataoka E."/>
            <person name="Keightley P.D."/>
            <person name="Kheradpour P."/>
            <person name="Kirkness E.F."/>
            <person name="Koerich L.B."/>
            <person name="Kristiansen K."/>
            <person name="Kudrna D."/>
            <person name="Kulathinal R.J."/>
            <person name="Kumar S."/>
            <person name="Kwok R."/>
            <person name="Lander E."/>
            <person name="Langley C.H."/>
            <person name="Lapoint R."/>
            <person name="Lazzaro B.P."/>
            <person name="Lee S.J."/>
            <person name="Levesque L."/>
            <person name="Li R."/>
            <person name="Lin C.F."/>
            <person name="Lin M.F."/>
            <person name="Lindblad-Toh K."/>
            <person name="Llopart A."/>
            <person name="Long M."/>
            <person name="Low L."/>
            <person name="Lozovsky E."/>
            <person name="Lu J."/>
            <person name="Luo M."/>
            <person name="Machado C.A."/>
            <person name="Makalowski W."/>
            <person name="Marzo M."/>
            <person name="Matsuda M."/>
            <person name="Matzkin L."/>
            <person name="McAllister B."/>
            <person name="McBride C.S."/>
            <person name="McKernan B."/>
            <person name="McKernan K."/>
            <person name="Mendez-Lago M."/>
            <person name="Minx P."/>
            <person name="Mollenhauer M.U."/>
            <person name="Montooth K."/>
            <person name="Mount S.M."/>
            <person name="Mu X."/>
            <person name="Myers E."/>
            <person name="Negre B."/>
            <person name="Newfeld S."/>
            <person name="Nielsen R."/>
            <person name="Noor M.A."/>
            <person name="O'Grady P."/>
            <person name="Pachter L."/>
            <person name="Papaceit M."/>
            <person name="Parisi M.J."/>
            <person name="Parisi M."/>
            <person name="Parts L."/>
            <person name="Pedersen J.S."/>
            <person name="Pesole G."/>
            <person name="Phillippy A.M."/>
            <person name="Ponting C.P."/>
            <person name="Pop M."/>
            <person name="Porcelli D."/>
            <person name="Powell J.R."/>
            <person name="Prohaska S."/>
            <person name="Pruitt K."/>
            <person name="Puig M."/>
            <person name="Quesneville H."/>
            <person name="Ram K.R."/>
            <person name="Rand D."/>
            <person name="Rasmussen M.D."/>
            <person name="Reed L.K."/>
            <person name="Reenan R."/>
            <person name="Reily A."/>
            <person name="Remington K.A."/>
            <person name="Rieger T.T."/>
            <person name="Ritchie M.G."/>
            <person name="Robin C."/>
            <person name="Rogers Y.H."/>
            <person name="Rohde C."/>
            <person name="Rozas J."/>
            <person name="Rubenfield M.J."/>
            <person name="Ruiz A."/>
            <person name="Russo S."/>
            <person name="Salzberg S.L."/>
            <person name="Sanchez-Gracia A."/>
            <person name="Saranga D.J."/>
            <person name="Sato H."/>
            <person name="Schaeffer S.W."/>
            <person name="Schatz M.C."/>
            <person name="Schlenke T."/>
            <person name="Schwartz R."/>
            <person name="Segarra C."/>
            <person name="Singh R.S."/>
            <person name="Sirot L."/>
            <person name="Sirota M."/>
            <person name="Sisneros N.B."/>
            <person name="Smith C.D."/>
            <person name="Smith T.F."/>
            <person name="Spieth J."/>
            <person name="Stage D.E."/>
            <person name="Stark A."/>
            <person name="Stephan W."/>
            <person name="Strausberg R.L."/>
            <person name="Strempel S."/>
            <person name="Sturgill D."/>
            <person name="Sutton G."/>
            <person name="Sutton G.G."/>
            <person name="Tao W."/>
            <person name="Teichmann S."/>
            <person name="Tobari Y.N."/>
            <person name="Tomimura Y."/>
            <person name="Tsolas J.M."/>
            <person name="Valente V.L."/>
            <person name="Venter E."/>
            <person name="Venter J.C."/>
            <person name="Vicario S."/>
            <person name="Vieira F.G."/>
            <person name="Vilella A.J."/>
            <person name="Villasante A."/>
            <person name="Walenz B."/>
            <person name="Wang J."/>
            <person name="Wasserman M."/>
            <person name="Watts T."/>
            <person name="Wilson D."/>
            <person name="Wilson R.K."/>
            <person name="Wing R.A."/>
            <person name="Wolfner M.F."/>
            <person name="Wong A."/>
            <person name="Wong G.K."/>
            <person name="Wu C.I."/>
            <person name="Wu G."/>
            <person name="Yamamoto D."/>
            <person name="Yang H.P."/>
            <person name="Yang S.P."/>
            <person name="Yorke J.A."/>
            <person name="Yoshida K."/>
            <person name="Zdobnov E."/>
            <person name="Zhang P."/>
            <person name="Zhang Y."/>
            <person name="Zimin A.V."/>
            <person name="Baldwin J."/>
            <person name="Abdouelleil A."/>
            <person name="Abdulkadir J."/>
            <person name="Abebe A."/>
            <person name="Abera B."/>
            <person name="Abreu J."/>
            <person name="Acer S.C."/>
            <person name="Aftuck L."/>
            <person name="Alexander A."/>
            <person name="An P."/>
            <person name="Anderson E."/>
            <person name="Anderson S."/>
            <person name="Arachi H."/>
            <person name="Azer M."/>
            <person name="Bachantsang P."/>
            <person name="Barry A."/>
            <person name="Bayul T."/>
            <person name="Berlin A."/>
            <person name="Bessette D."/>
            <person name="Bloom T."/>
            <person name="Blye J."/>
            <person name="Boguslavskiy L."/>
            <person name="Bonnet C."/>
            <person name="Boukhgalter B."/>
            <person name="Bourzgui I."/>
            <person name="Brown A."/>
            <person name="Cahill P."/>
            <person name="Channer S."/>
            <person name="Cheshatsang Y."/>
            <person name="Chuda L."/>
            <person name="Citroen M."/>
            <person name="Collymore A."/>
            <person name="Cooke P."/>
            <person name="Costello M."/>
            <person name="D'Aco K."/>
            <person name="Daza R."/>
            <person name="De Haan G."/>
            <person name="DeGray S."/>
            <person name="DeMaso C."/>
            <person name="Dhargay N."/>
            <person name="Dooley K."/>
            <person name="Dooley E."/>
            <person name="Doricent M."/>
            <person name="Dorje P."/>
            <person name="Dorjee K."/>
            <person name="Dupes A."/>
            <person name="Elong R."/>
            <person name="Falk J."/>
            <person name="Farina A."/>
            <person name="Faro S."/>
            <person name="Ferguson D."/>
            <person name="Fisher S."/>
            <person name="Foley C.D."/>
            <person name="Franke A."/>
            <person name="Friedrich D."/>
            <person name="Gadbois L."/>
            <person name="Gearin G."/>
            <person name="Gearin C.R."/>
            <person name="Giannoukos G."/>
            <person name="Goode T."/>
            <person name="Graham J."/>
            <person name="Grandbois E."/>
            <person name="Grewal S."/>
            <person name="Gyaltsen K."/>
            <person name="Hafez N."/>
            <person name="Hagos B."/>
            <person name="Hall J."/>
            <person name="Henson C."/>
            <person name="Hollinger A."/>
            <person name="Honan T."/>
            <person name="Huard M.D."/>
            <person name="Hughes L."/>
            <person name="Hurhula B."/>
            <person name="Husby M.E."/>
            <person name="Kamat A."/>
            <person name="Kanga B."/>
            <person name="Kashin S."/>
            <person name="Khazanovich D."/>
            <person name="Kisner P."/>
            <person name="Lance K."/>
            <person name="Lara M."/>
            <person name="Lee W."/>
            <person name="Lennon N."/>
            <person name="Letendre F."/>
            <person name="LeVine R."/>
            <person name="Lipovsky A."/>
            <person name="Liu X."/>
            <person name="Liu J."/>
            <person name="Liu S."/>
            <person name="Lokyitsang T."/>
            <person name="Lokyitsang Y."/>
            <person name="Lubonja R."/>
            <person name="Lui A."/>
            <person name="MacDonald P."/>
            <person name="Magnisalis V."/>
            <person name="Maru K."/>
            <person name="Matthews C."/>
            <person name="McCusker W."/>
            <person name="McDonough S."/>
            <person name="Mehta T."/>
            <person name="Meldrim J."/>
            <person name="Meneus L."/>
            <person name="Mihai O."/>
            <person name="Mihalev A."/>
            <person name="Mihova T."/>
            <person name="Mittelman R."/>
            <person name="Mlenga V."/>
            <person name="Montmayeur A."/>
            <person name="Mulrain L."/>
            <person name="Navidi A."/>
            <person name="Naylor J."/>
            <person name="Negash T."/>
            <person name="Nguyen T."/>
            <person name="Nguyen N."/>
            <person name="Nicol R."/>
            <person name="Norbu C."/>
            <person name="Norbu N."/>
            <person name="Novod N."/>
            <person name="O'Neill B."/>
            <person name="Osman S."/>
            <person name="Markiewicz E."/>
            <person name="Oyono O.L."/>
            <person name="Patti C."/>
            <person name="Phunkhang P."/>
            <person name="Pierre F."/>
            <person name="Priest M."/>
            <person name="Raghuraman S."/>
            <person name="Rege F."/>
            <person name="Reyes R."/>
            <person name="Rise C."/>
            <person name="Rogov P."/>
            <person name="Ross K."/>
            <person name="Ryan E."/>
            <person name="Settipalli S."/>
            <person name="Shea T."/>
            <person name="Sherpa N."/>
            <person name="Shi L."/>
            <person name="Shih D."/>
            <person name="Sparrow T."/>
            <person name="Spaulding J."/>
            <person name="Stalker J."/>
            <person name="Stange-Thomann N."/>
            <person name="Stavropoulos S."/>
            <person name="Stone C."/>
            <person name="Strader C."/>
            <person name="Tesfaye S."/>
            <person name="Thomson T."/>
            <person name="Thoulutsang Y."/>
            <person name="Thoulutsang D."/>
            <person name="Topham K."/>
            <person name="Topping I."/>
            <person name="Tsamla T."/>
            <person name="Vassiliev H."/>
            <person name="Vo A."/>
            <person name="Wangchuk T."/>
            <person name="Wangdi T."/>
            <person name="Weiand M."/>
            <person name="Wilkinson J."/>
            <person name="Wilson A."/>
            <person name="Yadav S."/>
            <person name="Young G."/>
            <person name="Yu Q."/>
            <person name="Zembek L."/>
            <person name="Zhong D."/>
            <person name="Zimmer A."/>
            <person name="Zwirko Z."/>
            <person name="Jaffe D.B."/>
            <person name="Alvarez P."/>
            <person name="Brockman W."/>
            <person name="Butler J."/>
            <person name="Chin C."/>
            <person name="Gnerre S."/>
            <person name="Grabherr M."/>
            <person name="Kleber M."/>
            <person name="Mauceli E."/>
            <person name="MacCallum I."/>
        </authorList>
    </citation>
    <scope>NUCLEOTIDE SEQUENCE [LARGE SCALE GENOMIC DNA]</scope>
    <source>
        <strain evidence="2">Tucson 15010-1051.87</strain>
    </source>
</reference>
<dbReference type="eggNOG" id="ENOG502T9EB">
    <property type="taxonomic scope" value="Eukaryota"/>
</dbReference>
<keyword evidence="2" id="KW-1185">Reference proteome</keyword>
<protein>
    <submittedName>
        <fullName evidence="1">Uncharacterized protein</fullName>
    </submittedName>
</protein>
<evidence type="ECO:0000313" key="2">
    <source>
        <dbReference type="Proteomes" id="UP000008792"/>
    </source>
</evidence>
<dbReference type="OrthoDB" id="7846954at2759"/>
<dbReference type="EMBL" id="CH940654">
    <property type="protein sequence ID" value="EDW57507.2"/>
    <property type="molecule type" value="Genomic_DNA"/>
</dbReference>
<evidence type="ECO:0000313" key="1">
    <source>
        <dbReference type="EMBL" id="EDW57507.2"/>
    </source>
</evidence>
<proteinExistence type="predicted"/>
<dbReference type="AlphaFoldDB" id="B4M8I1"/>
<accession>B4M8I1</accession>
<sequence length="240" mass="26999">MPEQLRLSSCGKKLATNVQQSAKLGNMWKQQTLSITLYTLLALGQALPVDVPRYNQLGYKQPQLSNSSGYNNFVPTTDRLGVTATTPAPQFEYALLGQDPEDQHWYRVSLTPTGQKSGYRAQFATRKSPPYDAQQAHKHDKTIKELLNFLEKSEEHNLLKVYGQLLASEDYNDQEGKSKRNVDKIEIELDNDLDVRNLKTDPNRPLLLVGELQGNTPGSSHNASDSSMVKNFVYFIKGLK</sequence>